<dbReference type="STRING" id="1077675.BCR22_06205"/>
<gene>
    <name evidence="1" type="ORF">CI088_03875</name>
</gene>
<dbReference type="AlphaFoldDB" id="A0A2W3Z7U8"/>
<dbReference type="Pfam" id="PF05014">
    <property type="entry name" value="Nuc_deoxyrib_tr"/>
    <property type="match status" value="1"/>
</dbReference>
<evidence type="ECO:0008006" key="3">
    <source>
        <dbReference type="Google" id="ProtNLM"/>
    </source>
</evidence>
<dbReference type="SUPFAM" id="SSF52309">
    <property type="entry name" value="N-(deoxy)ribosyltransferase-like"/>
    <property type="match status" value="1"/>
</dbReference>
<keyword evidence="2" id="KW-1185">Reference proteome</keyword>
<dbReference type="RefSeq" id="WP_069655163.1">
    <property type="nucleotide sequence ID" value="NZ_MIKA01000047.1"/>
</dbReference>
<organism evidence="1 2">
    <name type="scientific">Enterococcus plantarum</name>
    <dbReference type="NCBI Taxonomy" id="1077675"/>
    <lineage>
        <taxon>Bacteria</taxon>
        <taxon>Bacillati</taxon>
        <taxon>Bacillota</taxon>
        <taxon>Bacilli</taxon>
        <taxon>Lactobacillales</taxon>
        <taxon>Enterococcaceae</taxon>
        <taxon>Enterococcus</taxon>
    </lineage>
</organism>
<proteinExistence type="predicted"/>
<dbReference type="Gene3D" id="3.40.50.450">
    <property type="match status" value="1"/>
</dbReference>
<dbReference type="InterPro" id="IPR007710">
    <property type="entry name" value="Nucleoside_deoxyribTrfase"/>
</dbReference>
<sequence>MKTNVCFFTTPINENTSNFKGHTDLLFGYIQDAFVKNKLTFDLLKVDLDTDQRQIEQKIHDGLEKADLVITDLSSHDPNSYYELGYAKALKKQVIQIQNKHREPLSFDLGHPSVLYDTTTDEGIKQFQKDIVEAVKSPITSETPLSFYADNDVELSGRIDDQGIVEP</sequence>
<dbReference type="OrthoDB" id="9815193at2"/>
<comment type="caution">
    <text evidence="1">The sequence shown here is derived from an EMBL/GenBank/DDBJ whole genome shotgun (WGS) entry which is preliminary data.</text>
</comment>
<name>A0A2W3Z7U8_9ENTE</name>
<dbReference type="EMBL" id="PIEU01000037">
    <property type="protein sequence ID" value="PZL76058.1"/>
    <property type="molecule type" value="Genomic_DNA"/>
</dbReference>
<evidence type="ECO:0000313" key="2">
    <source>
        <dbReference type="Proteomes" id="UP000249828"/>
    </source>
</evidence>
<accession>A0A2W3Z7U8</accession>
<dbReference type="Proteomes" id="UP000249828">
    <property type="component" value="Unassembled WGS sequence"/>
</dbReference>
<reference evidence="1 2" key="1">
    <citation type="submission" date="2017-11" db="EMBL/GenBank/DDBJ databases">
        <title>Draft genome sequence of Enterococcus plantarum TRW2 strain isolated from lettuce.</title>
        <authorList>
            <person name="Kim E.B."/>
            <person name="Marco M.L."/>
            <person name="Williams T.R."/>
            <person name="You I.H."/>
        </authorList>
    </citation>
    <scope>NUCLEOTIDE SEQUENCE [LARGE SCALE GENOMIC DNA]</scope>
    <source>
        <strain evidence="1 2">TRW2</strain>
    </source>
</reference>
<protein>
    <recommendedName>
        <fullName evidence="3">Nucleoside 2-deoxyribosyltransferase</fullName>
    </recommendedName>
</protein>
<evidence type="ECO:0000313" key="1">
    <source>
        <dbReference type="EMBL" id="PZL76058.1"/>
    </source>
</evidence>